<protein>
    <recommendedName>
        <fullName evidence="3">SF4 helicase domain-containing protein</fullName>
    </recommendedName>
</protein>
<organism evidence="1 2">
    <name type="scientific">Ilex paraguariensis</name>
    <name type="common">yerba mate</name>
    <dbReference type="NCBI Taxonomy" id="185542"/>
    <lineage>
        <taxon>Eukaryota</taxon>
        <taxon>Viridiplantae</taxon>
        <taxon>Streptophyta</taxon>
        <taxon>Embryophyta</taxon>
        <taxon>Tracheophyta</taxon>
        <taxon>Spermatophyta</taxon>
        <taxon>Magnoliopsida</taxon>
        <taxon>eudicotyledons</taxon>
        <taxon>Gunneridae</taxon>
        <taxon>Pentapetalae</taxon>
        <taxon>asterids</taxon>
        <taxon>campanulids</taxon>
        <taxon>Aquifoliales</taxon>
        <taxon>Aquifoliaceae</taxon>
        <taxon>Ilex</taxon>
    </lineage>
</organism>
<dbReference type="AlphaFoldDB" id="A0ABC8S6R3"/>
<accession>A0ABC8S6R3</accession>
<evidence type="ECO:0000313" key="2">
    <source>
        <dbReference type="Proteomes" id="UP001642360"/>
    </source>
</evidence>
<dbReference type="InterPro" id="IPR027032">
    <property type="entry name" value="Twinkle-like"/>
</dbReference>
<dbReference type="SUPFAM" id="SSF52540">
    <property type="entry name" value="P-loop containing nucleoside triphosphate hydrolases"/>
    <property type="match status" value="1"/>
</dbReference>
<sequence length="220" mass="24201">MGPDVLKEVIEKAELYPIKGLFSFRDYYEEIDSYYHQTLGYELGVSTGWMALNELYNICGGSPLAKALDHEVVPGELTIVTGVPNSGKSEWIDALLCNLNERVGWKFALCSMENKTVGLMGWSCRLWLGLDNIVTAPIWLGPSTELGHGLEPEVVIGSDWVWSVYPGLESGPTRPRASGCSYFDWPGPWKALCEGGSRLNISAIGENFAGIRFSILVHPG</sequence>
<gene>
    <name evidence="1" type="ORF">ILEXP_LOCUS19656</name>
</gene>
<dbReference type="Gene3D" id="3.40.50.300">
    <property type="entry name" value="P-loop containing nucleotide triphosphate hydrolases"/>
    <property type="match status" value="1"/>
</dbReference>
<proteinExistence type="predicted"/>
<dbReference type="Proteomes" id="UP001642360">
    <property type="component" value="Unassembled WGS sequence"/>
</dbReference>
<evidence type="ECO:0008006" key="3">
    <source>
        <dbReference type="Google" id="ProtNLM"/>
    </source>
</evidence>
<comment type="caution">
    <text evidence="1">The sequence shown here is derived from an EMBL/GenBank/DDBJ whole genome shotgun (WGS) entry which is preliminary data.</text>
</comment>
<dbReference type="InterPro" id="IPR027417">
    <property type="entry name" value="P-loop_NTPase"/>
</dbReference>
<reference evidence="1 2" key="1">
    <citation type="submission" date="2024-02" db="EMBL/GenBank/DDBJ databases">
        <authorList>
            <person name="Vignale AGUSTIN F."/>
            <person name="Sosa J E."/>
            <person name="Modenutti C."/>
        </authorList>
    </citation>
    <scope>NUCLEOTIDE SEQUENCE [LARGE SCALE GENOMIC DNA]</scope>
</reference>
<dbReference type="EMBL" id="CAUOFW020002147">
    <property type="protein sequence ID" value="CAK9151485.1"/>
    <property type="molecule type" value="Genomic_DNA"/>
</dbReference>
<dbReference type="PANTHER" id="PTHR12873">
    <property type="entry name" value="T7-LIKE MITOCHONDRIAL DNA HELICASE"/>
    <property type="match status" value="1"/>
</dbReference>
<name>A0ABC8S6R3_9AQUA</name>
<dbReference type="PANTHER" id="PTHR12873:SF0">
    <property type="entry name" value="TWINKLE MTDNA HELICASE"/>
    <property type="match status" value="1"/>
</dbReference>
<keyword evidence="2" id="KW-1185">Reference proteome</keyword>
<evidence type="ECO:0000313" key="1">
    <source>
        <dbReference type="EMBL" id="CAK9151485.1"/>
    </source>
</evidence>